<sequence length="152" mass="17770">MEYLNNNVTQNTLFGSFMLEESYHQIKIQVMKYTIDAENESIYDKFITNKSVNNELLESELVEFEVAENVDVEVVESERVDVEVESEYVDDEVLESKYVEGFQNIESNKINISILGLELEEQNLIKYSLNQSVKISVETHFNSWSIVDFYLK</sequence>
<evidence type="ECO:0000313" key="1">
    <source>
        <dbReference type="EMBL" id="CAG8836409.1"/>
    </source>
</evidence>
<dbReference type="EMBL" id="CAJVQC010114636">
    <property type="protein sequence ID" value="CAG8836409.1"/>
    <property type="molecule type" value="Genomic_DNA"/>
</dbReference>
<evidence type="ECO:0000313" key="2">
    <source>
        <dbReference type="Proteomes" id="UP000789920"/>
    </source>
</evidence>
<comment type="caution">
    <text evidence="1">The sequence shown here is derived from an EMBL/GenBank/DDBJ whole genome shotgun (WGS) entry which is preliminary data.</text>
</comment>
<gene>
    <name evidence="1" type="ORF">RPERSI_LOCUS29917</name>
</gene>
<accession>A0ACA9SF81</accession>
<protein>
    <submittedName>
        <fullName evidence="1">9829_t:CDS:1</fullName>
    </submittedName>
</protein>
<keyword evidence="2" id="KW-1185">Reference proteome</keyword>
<proteinExistence type="predicted"/>
<organism evidence="1 2">
    <name type="scientific">Racocetra persica</name>
    <dbReference type="NCBI Taxonomy" id="160502"/>
    <lineage>
        <taxon>Eukaryota</taxon>
        <taxon>Fungi</taxon>
        <taxon>Fungi incertae sedis</taxon>
        <taxon>Mucoromycota</taxon>
        <taxon>Glomeromycotina</taxon>
        <taxon>Glomeromycetes</taxon>
        <taxon>Diversisporales</taxon>
        <taxon>Gigasporaceae</taxon>
        <taxon>Racocetra</taxon>
    </lineage>
</organism>
<dbReference type="Proteomes" id="UP000789920">
    <property type="component" value="Unassembled WGS sequence"/>
</dbReference>
<feature type="non-terminal residue" evidence="1">
    <location>
        <position position="152"/>
    </location>
</feature>
<name>A0ACA9SF81_9GLOM</name>
<reference evidence="1" key="1">
    <citation type="submission" date="2021-06" db="EMBL/GenBank/DDBJ databases">
        <authorList>
            <person name="Kallberg Y."/>
            <person name="Tangrot J."/>
            <person name="Rosling A."/>
        </authorList>
    </citation>
    <scope>NUCLEOTIDE SEQUENCE</scope>
    <source>
        <strain evidence="1">MA461A</strain>
    </source>
</reference>